<feature type="region of interest" description="Disordered" evidence="1">
    <location>
        <begin position="31"/>
        <end position="50"/>
    </location>
</feature>
<dbReference type="InterPro" id="IPR045057">
    <property type="entry name" value="Gcn5-rel_NAT"/>
</dbReference>
<dbReference type="Gene3D" id="3.40.630.30">
    <property type="match status" value="1"/>
</dbReference>
<organism evidence="4 5">
    <name type="scientific">Conyzicola nivalis</name>
    <dbReference type="NCBI Taxonomy" id="1477021"/>
    <lineage>
        <taxon>Bacteria</taxon>
        <taxon>Bacillati</taxon>
        <taxon>Actinomycetota</taxon>
        <taxon>Actinomycetes</taxon>
        <taxon>Micrococcales</taxon>
        <taxon>Microbacteriaceae</taxon>
        <taxon>Conyzicola</taxon>
    </lineage>
</organism>
<feature type="domain" description="N-acetyltransferase" evidence="3">
    <location>
        <begin position="52"/>
        <end position="138"/>
    </location>
</feature>
<name>A0ABV2QPU3_9MICO</name>
<sequence length="144" mass="15886">MDRYEYPDAAGYPDGGGFLDEGTAAVLDGTDVDPLRDIDTPSADTDSEVDVRRDDAHRVYAATLGGRQIANIRYDEVEGRVVVLKTTVVPEFRGRGIAEQLAAYALDDIRARGMHVTVYCPFVTTFIKGNRQFADLLDPQYPGR</sequence>
<evidence type="ECO:0000259" key="3">
    <source>
        <dbReference type="PROSITE" id="PS51729"/>
    </source>
</evidence>
<proteinExistence type="predicted"/>
<gene>
    <name evidence="4" type="ORF">ABIE21_002062</name>
</gene>
<dbReference type="PANTHER" id="PTHR31435:SF10">
    <property type="entry name" value="BSR4717 PROTEIN"/>
    <property type="match status" value="1"/>
</dbReference>
<dbReference type="EMBL" id="JBEPSJ010000002">
    <property type="protein sequence ID" value="MET4582552.1"/>
    <property type="molecule type" value="Genomic_DNA"/>
</dbReference>
<dbReference type="InterPro" id="IPR000182">
    <property type="entry name" value="GNAT_dom"/>
</dbReference>
<evidence type="ECO:0000313" key="5">
    <source>
        <dbReference type="Proteomes" id="UP001549257"/>
    </source>
</evidence>
<dbReference type="SUPFAM" id="SSF55729">
    <property type="entry name" value="Acyl-CoA N-acyltransferases (Nat)"/>
    <property type="match status" value="1"/>
</dbReference>
<evidence type="ECO:0000313" key="4">
    <source>
        <dbReference type="EMBL" id="MET4582552.1"/>
    </source>
</evidence>
<comment type="caution">
    <text evidence="4">The sequence shown here is derived from an EMBL/GenBank/DDBJ whole genome shotgun (WGS) entry which is preliminary data.</text>
</comment>
<protein>
    <submittedName>
        <fullName evidence="4">GNAT family acetyltransferase</fullName>
    </submittedName>
</protein>
<accession>A0ABV2QPU3</accession>
<keyword evidence="5" id="KW-1185">Reference proteome</keyword>
<dbReference type="RefSeq" id="WP_354024734.1">
    <property type="nucleotide sequence ID" value="NZ_JBEPSJ010000002.1"/>
</dbReference>
<dbReference type="Proteomes" id="UP001549257">
    <property type="component" value="Unassembled WGS sequence"/>
</dbReference>
<dbReference type="PROSITE" id="PS51729">
    <property type="entry name" value="GNAT_YJDJ"/>
    <property type="match status" value="1"/>
</dbReference>
<dbReference type="CDD" id="cd04301">
    <property type="entry name" value="NAT_SF"/>
    <property type="match status" value="1"/>
</dbReference>
<dbReference type="InterPro" id="IPR016181">
    <property type="entry name" value="Acyl_CoA_acyltransferase"/>
</dbReference>
<dbReference type="PANTHER" id="PTHR31435">
    <property type="entry name" value="PROTEIN NATD1"/>
    <property type="match status" value="1"/>
</dbReference>
<evidence type="ECO:0000259" key="2">
    <source>
        <dbReference type="PROSITE" id="PS51186"/>
    </source>
</evidence>
<reference evidence="4 5" key="1">
    <citation type="submission" date="2024-06" db="EMBL/GenBank/DDBJ databases">
        <title>Sorghum-associated microbial communities from plants grown in Nebraska, USA.</title>
        <authorList>
            <person name="Schachtman D."/>
        </authorList>
    </citation>
    <scope>NUCLEOTIDE SEQUENCE [LARGE SCALE GENOMIC DNA]</scope>
    <source>
        <strain evidence="4 5">2857</strain>
    </source>
</reference>
<dbReference type="InterPro" id="IPR031165">
    <property type="entry name" value="GNAT_YJDJ"/>
</dbReference>
<feature type="domain" description="N-acetyltransferase" evidence="2">
    <location>
        <begin position="22"/>
        <end position="144"/>
    </location>
</feature>
<evidence type="ECO:0000256" key="1">
    <source>
        <dbReference type="SAM" id="MobiDB-lite"/>
    </source>
</evidence>
<dbReference type="Pfam" id="PF14542">
    <property type="entry name" value="Acetyltransf_CG"/>
    <property type="match status" value="1"/>
</dbReference>
<dbReference type="PROSITE" id="PS51186">
    <property type="entry name" value="GNAT"/>
    <property type="match status" value="1"/>
</dbReference>